<comment type="similarity">
    <text evidence="9 10 13 14">Belongs to the peptidase S16 family.</text>
</comment>
<evidence type="ECO:0000256" key="7">
    <source>
        <dbReference type="ARBA" id="ARBA00022840"/>
    </source>
</evidence>
<dbReference type="NCBIfam" id="TIGR00763">
    <property type="entry name" value="lon"/>
    <property type="match status" value="1"/>
</dbReference>
<dbReference type="InterPro" id="IPR046336">
    <property type="entry name" value="Lon_prtase_N_sf"/>
</dbReference>
<evidence type="ECO:0000256" key="4">
    <source>
        <dbReference type="ARBA" id="ARBA00022741"/>
    </source>
</evidence>
<feature type="domain" description="Lon proteolytic" evidence="15">
    <location>
        <begin position="575"/>
        <end position="756"/>
    </location>
</feature>
<dbReference type="GO" id="GO:0005524">
    <property type="term" value="F:ATP binding"/>
    <property type="evidence" value="ECO:0007669"/>
    <property type="project" value="UniProtKB-UniRule"/>
</dbReference>
<dbReference type="InterPro" id="IPR008269">
    <property type="entry name" value="Lon_proteolytic"/>
</dbReference>
<dbReference type="GO" id="GO:0005737">
    <property type="term" value="C:cytoplasm"/>
    <property type="evidence" value="ECO:0007669"/>
    <property type="project" value="UniProtKB-SubCell"/>
</dbReference>
<dbReference type="Gene3D" id="1.20.58.1480">
    <property type="match status" value="1"/>
</dbReference>
<reference evidence="17" key="1">
    <citation type="submission" date="2020-10" db="EMBL/GenBank/DDBJ databases">
        <authorList>
            <person name="Gilroy R."/>
        </authorList>
    </citation>
    <scope>NUCLEOTIDE SEQUENCE</scope>
    <source>
        <strain evidence="17">ChiHile30-977</strain>
    </source>
</reference>
<evidence type="ECO:0000313" key="18">
    <source>
        <dbReference type="Proteomes" id="UP000886819"/>
    </source>
</evidence>
<dbReference type="Pfam" id="PF22667">
    <property type="entry name" value="Lon_lid"/>
    <property type="match status" value="1"/>
</dbReference>
<dbReference type="PROSITE" id="PS51787">
    <property type="entry name" value="LON_N"/>
    <property type="match status" value="1"/>
</dbReference>
<dbReference type="Pfam" id="PF02190">
    <property type="entry name" value="LON_substr_bdg"/>
    <property type="match status" value="1"/>
</dbReference>
<dbReference type="AlphaFoldDB" id="A0A9D1CJW9"/>
<evidence type="ECO:0000256" key="13">
    <source>
        <dbReference type="PROSITE-ProRule" id="PRU01122"/>
    </source>
</evidence>
<dbReference type="InterPro" id="IPR003959">
    <property type="entry name" value="ATPase_AAA_core"/>
</dbReference>
<dbReference type="InterPro" id="IPR020568">
    <property type="entry name" value="Ribosomal_Su5_D2-typ_SF"/>
</dbReference>
<keyword evidence="3 9" id="KW-0645">Protease</keyword>
<dbReference type="EC" id="3.4.21.53" evidence="9 10"/>
<dbReference type="SUPFAM" id="SSF52540">
    <property type="entry name" value="P-loop containing nucleoside triphosphate hydrolases"/>
    <property type="match status" value="1"/>
</dbReference>
<feature type="domain" description="Lon N-terminal" evidence="16">
    <location>
        <begin position="1"/>
        <end position="186"/>
    </location>
</feature>
<evidence type="ECO:0000313" key="17">
    <source>
        <dbReference type="EMBL" id="HIQ63109.1"/>
    </source>
</evidence>
<dbReference type="PROSITE" id="PS51786">
    <property type="entry name" value="LON_PROTEOLYTIC"/>
    <property type="match status" value="1"/>
</dbReference>
<dbReference type="GO" id="GO:0034605">
    <property type="term" value="P:cellular response to heat"/>
    <property type="evidence" value="ECO:0007669"/>
    <property type="project" value="UniProtKB-UniRule"/>
</dbReference>
<dbReference type="Pfam" id="PF05362">
    <property type="entry name" value="Lon_C"/>
    <property type="match status" value="1"/>
</dbReference>
<evidence type="ECO:0000256" key="3">
    <source>
        <dbReference type="ARBA" id="ARBA00022670"/>
    </source>
</evidence>
<protein>
    <recommendedName>
        <fullName evidence="9 10">Lon protease</fullName>
        <ecNumber evidence="9 10">3.4.21.53</ecNumber>
    </recommendedName>
    <alternativeName>
        <fullName evidence="9">ATP-dependent protease La</fullName>
    </alternativeName>
</protein>
<evidence type="ECO:0000256" key="12">
    <source>
        <dbReference type="PIRSR" id="PIRSR001174-2"/>
    </source>
</evidence>
<keyword evidence="6 9" id="KW-0720">Serine protease</keyword>
<dbReference type="GO" id="GO:0016887">
    <property type="term" value="F:ATP hydrolysis activity"/>
    <property type="evidence" value="ECO:0007669"/>
    <property type="project" value="UniProtKB-UniRule"/>
</dbReference>
<evidence type="ECO:0000259" key="16">
    <source>
        <dbReference type="PROSITE" id="PS51787"/>
    </source>
</evidence>
<comment type="catalytic activity">
    <reaction evidence="9 10 13">
        <text>Hydrolysis of proteins in presence of ATP.</text>
        <dbReference type="EC" id="3.4.21.53"/>
    </reaction>
</comment>
<evidence type="ECO:0000256" key="6">
    <source>
        <dbReference type="ARBA" id="ARBA00022825"/>
    </source>
</evidence>
<dbReference type="CDD" id="cd19500">
    <property type="entry name" value="RecA-like_Lon"/>
    <property type="match status" value="1"/>
</dbReference>
<dbReference type="GO" id="GO:0004252">
    <property type="term" value="F:serine-type endopeptidase activity"/>
    <property type="evidence" value="ECO:0007669"/>
    <property type="project" value="UniProtKB-UniRule"/>
</dbReference>
<dbReference type="SUPFAM" id="SSF54211">
    <property type="entry name" value="Ribosomal protein S5 domain 2-like"/>
    <property type="match status" value="1"/>
</dbReference>
<dbReference type="InterPro" id="IPR027065">
    <property type="entry name" value="Lon_Prtase"/>
</dbReference>
<dbReference type="PIRSF" id="PIRSF001174">
    <property type="entry name" value="Lon_proteas"/>
    <property type="match status" value="1"/>
</dbReference>
<keyword evidence="7 9" id="KW-0067">ATP-binding</keyword>
<keyword evidence="2 9" id="KW-0963">Cytoplasm</keyword>
<feature type="active site" evidence="9 11">
    <location>
        <position position="705"/>
    </location>
</feature>
<evidence type="ECO:0000256" key="8">
    <source>
        <dbReference type="ARBA" id="ARBA00023016"/>
    </source>
</evidence>
<dbReference type="Gene3D" id="2.30.130.40">
    <property type="entry name" value="LON domain-like"/>
    <property type="match status" value="1"/>
</dbReference>
<feature type="binding site" evidence="9 12">
    <location>
        <begin position="336"/>
        <end position="343"/>
    </location>
    <ligand>
        <name>ATP</name>
        <dbReference type="ChEBI" id="CHEBI:30616"/>
    </ligand>
</feature>
<dbReference type="FunFam" id="3.40.50.300:FF:000382">
    <property type="entry name" value="Lon protease homolog 2, peroxisomal"/>
    <property type="match status" value="1"/>
</dbReference>
<dbReference type="InterPro" id="IPR003593">
    <property type="entry name" value="AAA+_ATPase"/>
</dbReference>
<name>A0A9D1CJW9_9FIRM</name>
<evidence type="ECO:0000256" key="11">
    <source>
        <dbReference type="PIRSR" id="PIRSR001174-1"/>
    </source>
</evidence>
<evidence type="ECO:0000256" key="14">
    <source>
        <dbReference type="RuleBase" id="RU000591"/>
    </source>
</evidence>
<dbReference type="GO" id="GO:0043565">
    <property type="term" value="F:sequence-specific DNA binding"/>
    <property type="evidence" value="ECO:0007669"/>
    <property type="project" value="UniProtKB-UniRule"/>
</dbReference>
<dbReference type="InterPro" id="IPR003111">
    <property type="entry name" value="Lon_prtase_N"/>
</dbReference>
<dbReference type="EMBL" id="DVFI01000089">
    <property type="protein sequence ID" value="HIQ63109.1"/>
    <property type="molecule type" value="Genomic_DNA"/>
</dbReference>
<proteinExistence type="evidence at transcript level"/>
<dbReference type="Proteomes" id="UP000886819">
    <property type="component" value="Unassembled WGS sequence"/>
</dbReference>
<dbReference type="GO" id="GO:0004176">
    <property type="term" value="F:ATP-dependent peptidase activity"/>
    <property type="evidence" value="ECO:0007669"/>
    <property type="project" value="UniProtKB-UniRule"/>
</dbReference>
<keyword evidence="4 9" id="KW-0547">Nucleotide-binding</keyword>
<evidence type="ECO:0000256" key="9">
    <source>
        <dbReference type="HAMAP-Rule" id="MF_01973"/>
    </source>
</evidence>
<dbReference type="InterPro" id="IPR008268">
    <property type="entry name" value="Peptidase_S16_AS"/>
</dbReference>
<dbReference type="PROSITE" id="PS01046">
    <property type="entry name" value="LON_SER"/>
    <property type="match status" value="1"/>
</dbReference>
<comment type="induction">
    <text evidence="9">By heat shock.</text>
</comment>
<accession>A0A9D1CJW9</accession>
<comment type="subunit">
    <text evidence="9 10">Homohexamer. Organized in a ring with a central cavity.</text>
</comment>
<gene>
    <name evidence="9 17" type="primary">lon</name>
    <name evidence="17" type="ORF">IAA66_05920</name>
</gene>
<feature type="active site" evidence="9 11">
    <location>
        <position position="662"/>
    </location>
</feature>
<dbReference type="SUPFAM" id="SSF88697">
    <property type="entry name" value="PUA domain-like"/>
    <property type="match status" value="1"/>
</dbReference>
<evidence type="ECO:0000256" key="1">
    <source>
        <dbReference type="ARBA" id="ARBA00004496"/>
    </source>
</evidence>
<sequence>MVFPHMVLHFDVGRKRSLAALEQALVEDQRVFLVAQHDAGEEDPNGEDLYEVGTISRVKQVLKLPGDNIRVLVEGMQRGRLVRMVQEEPCLLADVAPVRDTARAGEKELAALVRATQSFFEEYAKSSGRVTGETVASVLGVEEPAQLADVIAANVLTDMDDRQHILGLRDVGERLEALCGILARETELTAIERQVQQRVRTQIEKNQKDYFLREQIRAIQTELGDRDANDVEDLRERLAHTPLNDEARQKVERELGRLSRMTPGTPEIGVSRSYIEWILDLPWGKSTQDRLDTRRARRVLDEDHDGLDEVKERIVEYLAVSRLKGSLRGPILCLVGPPGVGKTSVARSVARALGRRFVQMSLGGVRDEAEIRGHRRTYVGAIPGRILYGMKQAGTMNPVFLFDEIDKMSHDFRGDPASAMLEVLDAEQNGAFRDHYLELPFDLSQVLFLTTANYAEEIPAPLLDRMELIRLPGYTQQEKLRIARRHLVPKQLAENGLRRGQVRLPDRTLRAIIGGYTREAGVRQLERTIAKVLRKAALRRLEAGEEADKALTVQPGDLQAMLGPARFRRGAAEKKPEVGLARGLAYTAYGGETLAVETTVMPGTGGLLLTGQLGDVMKESARAAMSYVRARAVEFGLPPDFYKALDVHIHVPEGAVPKDGPSAGVTLATSLVSALTGIPVRQDVAMTGEITLRGRVLPVGGIKEKLLAAHMAGIGNILLPAENRPDLDDVPEEVREHLQIRAVERVDEVLSCALTRRPARWSDTALPKQGNAEVHNGN</sequence>
<evidence type="ECO:0000256" key="5">
    <source>
        <dbReference type="ARBA" id="ARBA00022801"/>
    </source>
</evidence>
<dbReference type="Gene3D" id="1.10.8.60">
    <property type="match status" value="1"/>
</dbReference>
<dbReference type="InterPro" id="IPR015947">
    <property type="entry name" value="PUA-like_sf"/>
</dbReference>
<evidence type="ECO:0000256" key="2">
    <source>
        <dbReference type="ARBA" id="ARBA00022490"/>
    </source>
</evidence>
<dbReference type="Pfam" id="PF00004">
    <property type="entry name" value="AAA"/>
    <property type="match status" value="1"/>
</dbReference>
<dbReference type="InterPro" id="IPR054594">
    <property type="entry name" value="Lon_lid"/>
</dbReference>
<dbReference type="Gene3D" id="3.40.50.300">
    <property type="entry name" value="P-loop containing nucleotide triphosphate hydrolases"/>
    <property type="match status" value="1"/>
</dbReference>
<dbReference type="InterPro" id="IPR027543">
    <property type="entry name" value="Lon_bac"/>
</dbReference>
<organism evidence="17 18">
    <name type="scientific">Candidatus Avichristensenella intestinipullorum</name>
    <dbReference type="NCBI Taxonomy" id="2840693"/>
    <lineage>
        <taxon>Bacteria</taxon>
        <taxon>Bacillati</taxon>
        <taxon>Bacillota</taxon>
        <taxon>Clostridia</taxon>
        <taxon>Candidatus Avichristensenella</taxon>
    </lineage>
</organism>
<comment type="function">
    <text evidence="9">ATP-dependent serine protease that mediates the selective degradation of mutant and abnormal proteins as well as certain short-lived regulatory proteins. Required for cellular homeostasis and for survival from DNA damage and developmental changes induced by stress. Degrades polypeptides processively to yield small peptide fragments that are 5 to 10 amino acids long. Binds to DNA in a double-stranded, site-specific manner.</text>
</comment>
<dbReference type="InterPro" id="IPR027417">
    <property type="entry name" value="P-loop_NTPase"/>
</dbReference>
<reference evidence="17" key="2">
    <citation type="journal article" date="2021" name="PeerJ">
        <title>Extensive microbial diversity within the chicken gut microbiome revealed by metagenomics and culture.</title>
        <authorList>
            <person name="Gilroy R."/>
            <person name="Ravi A."/>
            <person name="Getino M."/>
            <person name="Pursley I."/>
            <person name="Horton D.L."/>
            <person name="Alikhan N.F."/>
            <person name="Baker D."/>
            <person name="Gharbi K."/>
            <person name="Hall N."/>
            <person name="Watson M."/>
            <person name="Adriaenssens E.M."/>
            <person name="Foster-Nyarko E."/>
            <person name="Jarju S."/>
            <person name="Secka A."/>
            <person name="Antonio M."/>
            <person name="Oren A."/>
            <person name="Chaudhuri R.R."/>
            <person name="La Ragione R."/>
            <person name="Hildebrand F."/>
            <person name="Pallen M.J."/>
        </authorList>
    </citation>
    <scope>NUCLEOTIDE SEQUENCE</scope>
    <source>
        <strain evidence="17">ChiHile30-977</strain>
    </source>
</reference>
<evidence type="ECO:0000259" key="15">
    <source>
        <dbReference type="PROSITE" id="PS51786"/>
    </source>
</evidence>
<dbReference type="GO" id="GO:0006515">
    <property type="term" value="P:protein quality control for misfolded or incompletely synthesized proteins"/>
    <property type="evidence" value="ECO:0007669"/>
    <property type="project" value="UniProtKB-UniRule"/>
</dbReference>
<dbReference type="SMART" id="SM00464">
    <property type="entry name" value="LON"/>
    <property type="match status" value="1"/>
</dbReference>
<dbReference type="HAMAP" id="MF_01973">
    <property type="entry name" value="lon_bact"/>
    <property type="match status" value="1"/>
</dbReference>
<evidence type="ECO:0000256" key="10">
    <source>
        <dbReference type="PIRNR" id="PIRNR001174"/>
    </source>
</evidence>
<comment type="caution">
    <text evidence="17">The sequence shown here is derived from an EMBL/GenBank/DDBJ whole genome shotgun (WGS) entry which is preliminary data.</text>
</comment>
<dbReference type="InterPro" id="IPR004815">
    <property type="entry name" value="Lon_bac/euk-typ"/>
</dbReference>
<dbReference type="PANTHER" id="PTHR10046">
    <property type="entry name" value="ATP DEPENDENT LON PROTEASE FAMILY MEMBER"/>
    <property type="match status" value="1"/>
</dbReference>
<dbReference type="InterPro" id="IPR014721">
    <property type="entry name" value="Ribsml_uS5_D2-typ_fold_subgr"/>
</dbReference>
<dbReference type="PRINTS" id="PR00830">
    <property type="entry name" value="ENDOLAPTASE"/>
</dbReference>
<dbReference type="Gene3D" id="1.20.5.5270">
    <property type="match status" value="1"/>
</dbReference>
<comment type="subcellular location">
    <subcellularLocation>
        <location evidence="1 9 10">Cytoplasm</location>
    </subcellularLocation>
</comment>
<keyword evidence="5 9" id="KW-0378">Hydrolase</keyword>
<dbReference type="Gene3D" id="3.30.230.10">
    <property type="match status" value="1"/>
</dbReference>
<keyword evidence="8 9" id="KW-0346">Stress response</keyword>
<dbReference type="SMART" id="SM00382">
    <property type="entry name" value="AAA"/>
    <property type="match status" value="1"/>
</dbReference>